<evidence type="ECO:0000313" key="4">
    <source>
        <dbReference type="Proteomes" id="UP000298003"/>
    </source>
</evidence>
<dbReference type="RefSeq" id="WP_128957711.1">
    <property type="nucleotide sequence ID" value="NZ_SOZH01000002.1"/>
</dbReference>
<feature type="transmembrane region" description="Helical" evidence="2">
    <location>
        <begin position="64"/>
        <end position="84"/>
    </location>
</feature>
<comment type="caution">
    <text evidence="3">The sequence shown here is derived from an EMBL/GenBank/DDBJ whole genome shotgun (WGS) entry which is preliminary data.</text>
</comment>
<evidence type="ECO:0000256" key="1">
    <source>
        <dbReference type="SAM" id="MobiDB-lite"/>
    </source>
</evidence>
<feature type="transmembrane region" description="Helical" evidence="2">
    <location>
        <begin position="33"/>
        <end position="58"/>
    </location>
</feature>
<proteinExistence type="predicted"/>
<evidence type="ECO:0000313" key="3">
    <source>
        <dbReference type="EMBL" id="TFF17012.1"/>
    </source>
</evidence>
<dbReference type="AlphaFoldDB" id="A0A4Y8R5Y2"/>
<sequence length="211" mass="22693">MSSSRRPRQPYRPTMVWTAVRGGVRGRERLTPVVDYLAVLLILLALCGGAVAFAVWLLRNDEGFAAALIGIVALAFGGGLLAYVRGPSKHAVVLRPQGVELPVGGAEVVRVVVRWDDVARVHVVPGEGRPSLRVELHDGARSRHAEGEDLLQGRPAHGPDPDPVVVTDPEAVARVLRHLLDHPEDRARLAQRGGLGIVLAFVRPVYGEPPA</sequence>
<gene>
    <name evidence="3" type="ORF">E1O70_02185</name>
</gene>
<dbReference type="GO" id="GO:0016740">
    <property type="term" value="F:transferase activity"/>
    <property type="evidence" value="ECO:0007669"/>
    <property type="project" value="UniProtKB-KW"/>
</dbReference>
<protein>
    <submittedName>
        <fullName evidence="3">Glycosyltransferase family 1 protein</fullName>
    </submittedName>
</protein>
<reference evidence="3 4" key="1">
    <citation type="submission" date="2019-03" db="EMBL/GenBank/DDBJ databases">
        <title>Cellulosimicrobium funkei JCM14302 Assembly.</title>
        <authorList>
            <person name="Dou T."/>
        </authorList>
    </citation>
    <scope>NUCLEOTIDE SEQUENCE [LARGE SCALE GENOMIC DNA]</scope>
    <source>
        <strain evidence="3 4">JCM 14302</strain>
    </source>
</reference>
<keyword evidence="2" id="KW-1133">Transmembrane helix</keyword>
<name>A0A4Y8R5Y2_9MICO</name>
<keyword evidence="3" id="KW-0808">Transferase</keyword>
<feature type="region of interest" description="Disordered" evidence="1">
    <location>
        <begin position="144"/>
        <end position="163"/>
    </location>
</feature>
<accession>A0A4Y8R5Y2</accession>
<keyword evidence="2" id="KW-0472">Membrane</keyword>
<keyword evidence="4" id="KW-1185">Reference proteome</keyword>
<dbReference type="Proteomes" id="UP000298003">
    <property type="component" value="Unassembled WGS sequence"/>
</dbReference>
<evidence type="ECO:0000256" key="2">
    <source>
        <dbReference type="SAM" id="Phobius"/>
    </source>
</evidence>
<dbReference type="GeneID" id="95683297"/>
<keyword evidence="2" id="KW-0812">Transmembrane</keyword>
<dbReference type="EMBL" id="SOZH01000002">
    <property type="protein sequence ID" value="TFF17012.1"/>
    <property type="molecule type" value="Genomic_DNA"/>
</dbReference>
<organism evidence="3 4">
    <name type="scientific">Cellulosimicrobium funkei</name>
    <dbReference type="NCBI Taxonomy" id="264251"/>
    <lineage>
        <taxon>Bacteria</taxon>
        <taxon>Bacillati</taxon>
        <taxon>Actinomycetota</taxon>
        <taxon>Actinomycetes</taxon>
        <taxon>Micrococcales</taxon>
        <taxon>Promicromonosporaceae</taxon>
        <taxon>Cellulosimicrobium</taxon>
    </lineage>
</organism>